<sequence length="446" mass="46105">MMRTAFHSSRKGLALLTAAALALAGCAEPELILPGQREDIRPTPEDAVPTAETVTNSSRAISLPGQSANASWPQSFGTPAYRTAHPALRATPQRVWSTSIGAGDSRRQRITASPVVAGGLIYTLDSGARVSAVTPAGAVVWSRDLTPPADSEKDATGGGLAYDNGVLYVSSGFGLLSALDARSGAVRWTQELDSTGSGTPLVNGGLVYLVAGDNVGWALRTDNGRIAWQIEATPSIANVLGAPSPIIAGDLAVFAFGSGDIIATFRKGGLRRWSATVAGQRVGRAISRIGDVTGGPVASGNRIYAGNHSGRIVALDAASGERIWTAKEGAMGPVWPAGDSIFSVTDRNQLVRIDTRTGGVIWAVDLPNFIKDKPRKRGASYANYGPILAGGRVIVASSDGQMRFFAPENGALAASIPVPGGASSLPVVAGRTLYVLGGDGELHAFR</sequence>
<feature type="domain" description="Pyrrolo-quinoline quinone repeat" evidence="2">
    <location>
        <begin position="128"/>
        <end position="363"/>
    </location>
</feature>
<dbReference type="PANTHER" id="PTHR34512">
    <property type="entry name" value="CELL SURFACE PROTEIN"/>
    <property type="match status" value="1"/>
</dbReference>
<accession>A0A8J7J7Z0</accession>
<dbReference type="InterPro" id="IPR018391">
    <property type="entry name" value="PQQ_b-propeller_rpt"/>
</dbReference>
<keyword evidence="1" id="KW-0732">Signal</keyword>
<dbReference type="Pfam" id="PF13360">
    <property type="entry name" value="PQQ_2"/>
    <property type="match status" value="1"/>
</dbReference>
<keyword evidence="4" id="KW-1185">Reference proteome</keyword>
<protein>
    <submittedName>
        <fullName evidence="3">PQQ-like beta-propeller repeat protein</fullName>
    </submittedName>
</protein>
<gene>
    <name evidence="3" type="ORF">JF290_03965</name>
</gene>
<evidence type="ECO:0000313" key="4">
    <source>
        <dbReference type="Proteomes" id="UP000619079"/>
    </source>
</evidence>
<proteinExistence type="predicted"/>
<organism evidence="3 4">
    <name type="scientific">Sedimentitalea arenosa</name>
    <dbReference type="NCBI Taxonomy" id="2798803"/>
    <lineage>
        <taxon>Bacteria</taxon>
        <taxon>Pseudomonadati</taxon>
        <taxon>Pseudomonadota</taxon>
        <taxon>Alphaproteobacteria</taxon>
        <taxon>Rhodobacterales</taxon>
        <taxon>Paracoccaceae</taxon>
        <taxon>Sedimentitalea</taxon>
    </lineage>
</organism>
<evidence type="ECO:0000256" key="1">
    <source>
        <dbReference type="SAM" id="SignalP"/>
    </source>
</evidence>
<dbReference type="InterPro" id="IPR015943">
    <property type="entry name" value="WD40/YVTN_repeat-like_dom_sf"/>
</dbReference>
<dbReference type="AlphaFoldDB" id="A0A8J7J7Z0"/>
<dbReference type="SUPFAM" id="SSF50998">
    <property type="entry name" value="Quinoprotein alcohol dehydrogenase-like"/>
    <property type="match status" value="1"/>
</dbReference>
<dbReference type="Proteomes" id="UP000619079">
    <property type="component" value="Unassembled WGS sequence"/>
</dbReference>
<name>A0A8J7J7Z0_9RHOB</name>
<dbReference type="SMART" id="SM00564">
    <property type="entry name" value="PQQ"/>
    <property type="match status" value="6"/>
</dbReference>
<reference evidence="3" key="1">
    <citation type="submission" date="2020-12" db="EMBL/GenBank/DDBJ databases">
        <title>Sedimentitalea sp. nov., isolated from sand in Incheon.</title>
        <authorList>
            <person name="Kim W."/>
        </authorList>
    </citation>
    <scope>NUCLEOTIDE SEQUENCE</scope>
    <source>
        <strain evidence="3">CAU 1593</strain>
    </source>
</reference>
<comment type="caution">
    <text evidence="3">The sequence shown here is derived from an EMBL/GenBank/DDBJ whole genome shotgun (WGS) entry which is preliminary data.</text>
</comment>
<evidence type="ECO:0000259" key="2">
    <source>
        <dbReference type="Pfam" id="PF13360"/>
    </source>
</evidence>
<dbReference type="PANTHER" id="PTHR34512:SF30">
    <property type="entry name" value="OUTER MEMBRANE PROTEIN ASSEMBLY FACTOR BAMB"/>
    <property type="match status" value="1"/>
</dbReference>
<dbReference type="EMBL" id="JAELVR010000002">
    <property type="protein sequence ID" value="MBJ6370673.1"/>
    <property type="molecule type" value="Genomic_DNA"/>
</dbReference>
<dbReference type="RefSeq" id="WP_199023448.1">
    <property type="nucleotide sequence ID" value="NZ_JAELVR010000002.1"/>
</dbReference>
<dbReference type="PROSITE" id="PS51257">
    <property type="entry name" value="PROKAR_LIPOPROTEIN"/>
    <property type="match status" value="1"/>
</dbReference>
<evidence type="ECO:0000313" key="3">
    <source>
        <dbReference type="EMBL" id="MBJ6370673.1"/>
    </source>
</evidence>
<dbReference type="InterPro" id="IPR002372">
    <property type="entry name" value="PQQ_rpt_dom"/>
</dbReference>
<feature type="chain" id="PRO_5035319867" evidence="1">
    <location>
        <begin position="25"/>
        <end position="446"/>
    </location>
</feature>
<dbReference type="InterPro" id="IPR011047">
    <property type="entry name" value="Quinoprotein_ADH-like_sf"/>
</dbReference>
<feature type="signal peptide" evidence="1">
    <location>
        <begin position="1"/>
        <end position="24"/>
    </location>
</feature>
<dbReference type="Gene3D" id="2.130.10.10">
    <property type="entry name" value="YVTN repeat-like/Quinoprotein amine dehydrogenase"/>
    <property type="match status" value="1"/>
</dbReference>